<dbReference type="InterPro" id="IPR000277">
    <property type="entry name" value="Cys/Met-Metab_PyrdxlP-dep_enz"/>
</dbReference>
<dbReference type="InterPro" id="IPR015424">
    <property type="entry name" value="PyrdxlP-dep_Trfase"/>
</dbReference>
<dbReference type="Gene3D" id="3.40.640.10">
    <property type="entry name" value="Type I PLP-dependent aspartate aminotransferase-like (Major domain)"/>
    <property type="match status" value="1"/>
</dbReference>
<evidence type="ECO:0000256" key="7">
    <source>
        <dbReference type="ARBA" id="ARBA00047625"/>
    </source>
</evidence>
<dbReference type="EMBL" id="FLRC01000019">
    <property type="protein sequence ID" value="SBT25516.1"/>
    <property type="molecule type" value="Genomic_DNA"/>
</dbReference>
<dbReference type="InterPro" id="IPR015422">
    <property type="entry name" value="PyrdxlP-dep_Trfase_small"/>
</dbReference>
<dbReference type="GO" id="GO:0019450">
    <property type="term" value="P:L-cysteine catabolic process to pyruvate"/>
    <property type="evidence" value="ECO:0007669"/>
    <property type="project" value="TreeGrafter"/>
</dbReference>
<dbReference type="Pfam" id="PF01053">
    <property type="entry name" value="Cys_Met_Meta_PP"/>
    <property type="match status" value="1"/>
</dbReference>
<keyword evidence="3 8" id="KW-0663">Pyridoxal phosphate</keyword>
<dbReference type="RefSeq" id="WP_067753608.1">
    <property type="nucleotide sequence ID" value="NZ_LT907988.1"/>
</dbReference>
<evidence type="ECO:0000256" key="1">
    <source>
        <dbReference type="ARBA" id="ARBA00001933"/>
    </source>
</evidence>
<evidence type="ECO:0000256" key="3">
    <source>
        <dbReference type="ARBA" id="ARBA00022898"/>
    </source>
</evidence>
<dbReference type="OrthoDB" id="9805807at2"/>
<keyword evidence="4 11" id="KW-0456">Lyase</keyword>
<feature type="compositionally biased region" description="Polar residues" evidence="10">
    <location>
        <begin position="7"/>
        <end position="17"/>
    </location>
</feature>
<sequence length="400" mass="42834">MKRPDTLSLQTRLQHTGSDPFDPETGTAAVGLPPKRSSTVRFADLAALDRAYQRRRAGERAITYGRSGMDTHRALEDVFTQLEGGAHTVLAPSGLAAITLAFLGLMGAGDHALVADNVYGPLRHLDDTLLKKLGMTLEYFDPTRPDDLAAKLRPDTKLVYAESPGSLLLQMTDIPALAQVAKAKGVPLVVDNTWGSGYIYQPLALGADVSVVAGTKYVAGHSDLMLGAVVSRDLAMGQRLGAMQYALGYALGADDAWLALRGVRTLPVRMAEHARSALRVCEFLASRPETASIYHPAWPQDAGHALWQRDCTGSNGMLSVSLKLDRAAGRRFVDALRLFGIGFSWGGYESLVQWVEPDGLAPHAYAQAARGLTVVRLHVGLEAVDDLVADLAQALDQAAG</sequence>
<dbReference type="FunFam" id="3.40.640.10:FF:000046">
    <property type="entry name" value="Cystathionine gamma-lyase"/>
    <property type="match status" value="1"/>
</dbReference>
<dbReference type="GO" id="GO:0019346">
    <property type="term" value="P:transsulfuration"/>
    <property type="evidence" value="ECO:0007669"/>
    <property type="project" value="InterPro"/>
</dbReference>
<dbReference type="PROSITE" id="PS00868">
    <property type="entry name" value="CYS_MET_METAB_PP"/>
    <property type="match status" value="1"/>
</dbReference>
<dbReference type="NCBIfam" id="TIGR01324">
    <property type="entry name" value="cysta_beta_ly_B"/>
    <property type="match status" value="1"/>
</dbReference>
<evidence type="ECO:0000256" key="5">
    <source>
        <dbReference type="ARBA" id="ARBA00046315"/>
    </source>
</evidence>
<evidence type="ECO:0000313" key="12">
    <source>
        <dbReference type="EMBL" id="SOE46260.1"/>
    </source>
</evidence>
<reference evidence="12 13" key="2">
    <citation type="submission" date="2017-08" db="EMBL/GenBank/DDBJ databases">
        <authorList>
            <person name="de Groot N.N."/>
        </authorList>
    </citation>
    <scope>NUCLEOTIDE SEQUENCE [LARGE SCALE GENOMIC DNA]</scope>
    <source>
        <strain evidence="12">Orrdi1</strain>
    </source>
</reference>
<dbReference type="InterPro" id="IPR015421">
    <property type="entry name" value="PyrdxlP-dep_Trfase_major"/>
</dbReference>
<evidence type="ECO:0000313" key="13">
    <source>
        <dbReference type="Proteomes" id="UP000078558"/>
    </source>
</evidence>
<evidence type="ECO:0000256" key="4">
    <source>
        <dbReference type="ARBA" id="ARBA00023239"/>
    </source>
</evidence>
<dbReference type="PIRSF" id="PIRSF001434">
    <property type="entry name" value="CGS"/>
    <property type="match status" value="1"/>
</dbReference>
<comment type="catalytic activity">
    <reaction evidence="6">
        <text>L,L-cystathionine + H2O = L-homocysteine + pyruvate + NH4(+)</text>
        <dbReference type="Rhea" id="RHEA:13965"/>
        <dbReference type="ChEBI" id="CHEBI:15361"/>
        <dbReference type="ChEBI" id="CHEBI:15377"/>
        <dbReference type="ChEBI" id="CHEBI:28938"/>
        <dbReference type="ChEBI" id="CHEBI:58161"/>
        <dbReference type="ChEBI" id="CHEBI:58199"/>
    </reaction>
</comment>
<comment type="cofactor">
    <cofactor evidence="1 9">
        <name>pyridoxal 5'-phosphate</name>
        <dbReference type="ChEBI" id="CHEBI:597326"/>
    </cofactor>
</comment>
<evidence type="ECO:0000313" key="11">
    <source>
        <dbReference type="EMBL" id="SBT25516.1"/>
    </source>
</evidence>
<reference evidence="11 13" key="1">
    <citation type="submission" date="2016-06" db="EMBL/GenBank/DDBJ databases">
        <authorList>
            <person name="Kjaerup R.B."/>
            <person name="Dalgaard T.S."/>
            <person name="Juul-Madsen H.R."/>
        </authorList>
    </citation>
    <scope>NUCLEOTIDE SEQUENCE [LARGE SCALE GENOMIC DNA]</scope>
    <source>
        <strain evidence="11">Orrdi1</strain>
    </source>
</reference>
<dbReference type="PANTHER" id="PTHR43500:SF1">
    <property type="entry name" value="CYSTATHIONINE BETA-LYASE-RELATED"/>
    <property type="match status" value="1"/>
</dbReference>
<organism evidence="11 13">
    <name type="scientific">Orrella dioscoreae</name>
    <dbReference type="NCBI Taxonomy" id="1851544"/>
    <lineage>
        <taxon>Bacteria</taxon>
        <taxon>Pseudomonadati</taxon>
        <taxon>Pseudomonadota</taxon>
        <taxon>Betaproteobacteria</taxon>
        <taxon>Burkholderiales</taxon>
        <taxon>Alcaligenaceae</taxon>
        <taxon>Orrella</taxon>
    </lineage>
</organism>
<dbReference type="GO" id="GO:0030170">
    <property type="term" value="F:pyridoxal phosphate binding"/>
    <property type="evidence" value="ECO:0007669"/>
    <property type="project" value="InterPro"/>
</dbReference>
<dbReference type="PANTHER" id="PTHR43500">
    <property type="entry name" value="CYSTATHIONINE BETA-LYASE-RELATED"/>
    <property type="match status" value="1"/>
</dbReference>
<feature type="region of interest" description="Disordered" evidence="10">
    <location>
        <begin position="1"/>
        <end position="30"/>
    </location>
</feature>
<dbReference type="GO" id="GO:0047804">
    <property type="term" value="F:cysteine-S-conjugate beta-lyase activity"/>
    <property type="evidence" value="ECO:0007669"/>
    <property type="project" value="UniProtKB-EC"/>
</dbReference>
<feature type="modified residue" description="N6-(pyridoxal phosphate)lysine" evidence="8">
    <location>
        <position position="216"/>
    </location>
</feature>
<proteinExistence type="inferred from homology"/>
<dbReference type="InterPro" id="IPR054542">
    <property type="entry name" value="Cys_met_metab_PP"/>
</dbReference>
<evidence type="ECO:0000256" key="9">
    <source>
        <dbReference type="RuleBase" id="RU362118"/>
    </source>
</evidence>
<accession>A0A1C3K1Y1</accession>
<comment type="similarity">
    <text evidence="2 9">Belongs to the trans-sulfuration enzymes family.</text>
</comment>
<evidence type="ECO:0000256" key="8">
    <source>
        <dbReference type="PIRSR" id="PIRSR001434-2"/>
    </source>
</evidence>
<gene>
    <name evidence="11" type="ORF">ODI_04062</name>
    <name evidence="12" type="ORF">ODI_R0219</name>
</gene>
<protein>
    <submittedName>
        <fullName evidence="11">Cystathionine beta-lyase</fullName>
        <ecNumber evidence="11">4.4.1.8</ecNumber>
    </submittedName>
</protein>
<dbReference type="InterPro" id="IPR006233">
    <property type="entry name" value="Cys_b_lyase_bac"/>
</dbReference>
<evidence type="ECO:0000256" key="10">
    <source>
        <dbReference type="SAM" id="MobiDB-lite"/>
    </source>
</evidence>
<evidence type="ECO:0000256" key="2">
    <source>
        <dbReference type="ARBA" id="ARBA00009077"/>
    </source>
</evidence>
<dbReference type="Proteomes" id="UP000078558">
    <property type="component" value="Chromosome I"/>
</dbReference>
<dbReference type="EMBL" id="LT907988">
    <property type="protein sequence ID" value="SOE46260.1"/>
    <property type="molecule type" value="Genomic_DNA"/>
</dbReference>
<dbReference type="CDD" id="cd00614">
    <property type="entry name" value="CGS_like"/>
    <property type="match status" value="1"/>
</dbReference>
<dbReference type="AlphaFoldDB" id="A0A1C3K1Y1"/>
<evidence type="ECO:0000256" key="6">
    <source>
        <dbReference type="ARBA" id="ARBA00047517"/>
    </source>
</evidence>
<keyword evidence="13" id="KW-1185">Reference proteome</keyword>
<comment type="catalytic activity">
    <reaction evidence="7">
        <text>an S-substituted L-cysteine + H2O = a thiol + pyruvate + NH4(+)</text>
        <dbReference type="Rhea" id="RHEA:18121"/>
        <dbReference type="ChEBI" id="CHEBI:15361"/>
        <dbReference type="ChEBI" id="CHEBI:15377"/>
        <dbReference type="ChEBI" id="CHEBI:28938"/>
        <dbReference type="ChEBI" id="CHEBI:29256"/>
        <dbReference type="ChEBI" id="CHEBI:58717"/>
        <dbReference type="EC" id="4.4.1.13"/>
    </reaction>
</comment>
<dbReference type="STRING" id="1851544.ODI_04062"/>
<dbReference type="EC" id="4.4.1.8" evidence="11"/>
<dbReference type="KEGG" id="odi:ODI_R0219"/>
<dbReference type="Gene3D" id="3.90.1150.10">
    <property type="entry name" value="Aspartate Aminotransferase, domain 1"/>
    <property type="match status" value="1"/>
</dbReference>
<comment type="pathway">
    <text evidence="5">Amino-acid biosynthesis; L-methionine biosynthesis via de novo pathway; L-homocysteine from L-cystathionine: step 1/1.</text>
</comment>
<name>A0A1C3K1Y1_9BURK</name>
<dbReference type="SUPFAM" id="SSF53383">
    <property type="entry name" value="PLP-dependent transferases"/>
    <property type="match status" value="1"/>
</dbReference>